<proteinExistence type="predicted"/>
<accession>A0A366DYX8</accession>
<dbReference type="Proteomes" id="UP000252254">
    <property type="component" value="Unassembled WGS sequence"/>
</dbReference>
<feature type="transmembrane region" description="Helical" evidence="1">
    <location>
        <begin position="110"/>
        <end position="132"/>
    </location>
</feature>
<feature type="transmembrane region" description="Helical" evidence="1">
    <location>
        <begin position="43"/>
        <end position="64"/>
    </location>
</feature>
<protein>
    <submittedName>
        <fullName evidence="2">DUF2975 family protein</fullName>
    </submittedName>
</protein>
<gene>
    <name evidence="2" type="ORF">DES48_10819</name>
</gene>
<dbReference type="RefSeq" id="WP_245911423.1">
    <property type="nucleotide sequence ID" value="NZ_BAABQN010000012.1"/>
</dbReference>
<organism evidence="2 3">
    <name type="scientific">Paraliobacillus ryukyuensis</name>
    <dbReference type="NCBI Taxonomy" id="200904"/>
    <lineage>
        <taxon>Bacteria</taxon>
        <taxon>Bacillati</taxon>
        <taxon>Bacillota</taxon>
        <taxon>Bacilli</taxon>
        <taxon>Bacillales</taxon>
        <taxon>Bacillaceae</taxon>
        <taxon>Paraliobacillus</taxon>
    </lineage>
</organism>
<dbReference type="Pfam" id="PF11188">
    <property type="entry name" value="DUF2975"/>
    <property type="match status" value="1"/>
</dbReference>
<keyword evidence="3" id="KW-1185">Reference proteome</keyword>
<name>A0A366DYX8_9BACI</name>
<comment type="caution">
    <text evidence="2">The sequence shown here is derived from an EMBL/GenBank/DDBJ whole genome shotgun (WGS) entry which is preliminary data.</text>
</comment>
<evidence type="ECO:0000256" key="1">
    <source>
        <dbReference type="SAM" id="Phobius"/>
    </source>
</evidence>
<reference evidence="2 3" key="1">
    <citation type="submission" date="2018-06" db="EMBL/GenBank/DDBJ databases">
        <title>Genomic Encyclopedia of Type Strains, Phase IV (KMG-IV): sequencing the most valuable type-strain genomes for metagenomic binning, comparative biology and taxonomic classification.</title>
        <authorList>
            <person name="Goeker M."/>
        </authorList>
    </citation>
    <scope>NUCLEOTIDE SEQUENCE [LARGE SCALE GENOMIC DNA]</scope>
    <source>
        <strain evidence="2 3">DSM 15140</strain>
    </source>
</reference>
<dbReference type="InterPro" id="IPR021354">
    <property type="entry name" value="DUF2975"/>
</dbReference>
<dbReference type="STRING" id="200904.GCA_900168775_02793"/>
<dbReference type="AlphaFoldDB" id="A0A366DYX8"/>
<keyword evidence="1" id="KW-0812">Transmembrane</keyword>
<dbReference type="EMBL" id="QNRI01000008">
    <property type="protein sequence ID" value="RBO95311.1"/>
    <property type="molecule type" value="Genomic_DNA"/>
</dbReference>
<sequence>MKGIVYLLGFTVLCLSIFALPPLGRSLAITYPEYAYLQFPVLFGVYATVIPFFFALVQTIVLLNKTKDNQVFSPPILKALAAIKYSAGIISGMYLIGMIFLFTQQALHPSLLILGVAIVLISIIIAVFTGVLQELLKKMIMIKSENDLTV</sequence>
<evidence type="ECO:0000313" key="3">
    <source>
        <dbReference type="Proteomes" id="UP000252254"/>
    </source>
</evidence>
<feature type="transmembrane region" description="Helical" evidence="1">
    <location>
        <begin position="85"/>
        <end position="104"/>
    </location>
</feature>
<keyword evidence="1" id="KW-1133">Transmembrane helix</keyword>
<evidence type="ECO:0000313" key="2">
    <source>
        <dbReference type="EMBL" id="RBO95311.1"/>
    </source>
</evidence>
<keyword evidence="1" id="KW-0472">Membrane</keyword>